<protein>
    <submittedName>
        <fullName evidence="8">Spore germination protein</fullName>
    </submittedName>
</protein>
<evidence type="ECO:0000256" key="5">
    <source>
        <dbReference type="ARBA" id="ARBA00023136"/>
    </source>
</evidence>
<dbReference type="Pfam" id="PF03323">
    <property type="entry name" value="GerA"/>
    <property type="match status" value="1"/>
</dbReference>
<name>A0ABW8RBJ6_9BACI</name>
<organism evidence="8 9">
    <name type="scientific">Bacillus salipaludis</name>
    <dbReference type="NCBI Taxonomy" id="2547811"/>
    <lineage>
        <taxon>Bacteria</taxon>
        <taxon>Bacillati</taxon>
        <taxon>Bacillota</taxon>
        <taxon>Bacilli</taxon>
        <taxon>Bacillales</taxon>
        <taxon>Bacillaceae</taxon>
        <taxon>Bacillus</taxon>
    </lineage>
</organism>
<accession>A0ABW8RBJ6</accession>
<comment type="subcellular location">
    <subcellularLocation>
        <location evidence="6">Cell membrane</location>
    </subcellularLocation>
    <subcellularLocation>
        <location evidence="1">Membrane</location>
        <topology evidence="1">Multi-pass membrane protein</topology>
    </subcellularLocation>
</comment>
<evidence type="ECO:0000313" key="9">
    <source>
        <dbReference type="Proteomes" id="UP001623041"/>
    </source>
</evidence>
<dbReference type="EMBL" id="JBJHQH010000003">
    <property type="protein sequence ID" value="MFK9090828.1"/>
    <property type="molecule type" value="Genomic_DNA"/>
</dbReference>
<evidence type="ECO:0000256" key="3">
    <source>
        <dbReference type="ARBA" id="ARBA00022692"/>
    </source>
</evidence>
<proteinExistence type="inferred from homology"/>
<dbReference type="Proteomes" id="UP001623041">
    <property type="component" value="Unassembled WGS sequence"/>
</dbReference>
<dbReference type="RefSeq" id="WP_406579519.1">
    <property type="nucleotide sequence ID" value="NZ_JBJHQH010000003.1"/>
</dbReference>
<feature type="transmembrane region" description="Helical" evidence="7">
    <location>
        <begin position="404"/>
        <end position="425"/>
    </location>
</feature>
<reference evidence="8 9" key="1">
    <citation type="submission" date="2024-11" db="EMBL/GenBank/DDBJ databases">
        <authorList>
            <person name="Lucas J.A."/>
        </authorList>
    </citation>
    <scope>NUCLEOTIDE SEQUENCE [LARGE SCALE GENOMIC DNA]</scope>
    <source>
        <strain evidence="8 9">Z 5.4</strain>
    </source>
</reference>
<evidence type="ECO:0000313" key="8">
    <source>
        <dbReference type="EMBL" id="MFK9090828.1"/>
    </source>
</evidence>
<feature type="transmembrane region" description="Helical" evidence="7">
    <location>
        <begin position="437"/>
        <end position="463"/>
    </location>
</feature>
<keyword evidence="3 7" id="KW-0812">Transmembrane</keyword>
<gene>
    <name evidence="8" type="ORF">ACJEBI_04950</name>
</gene>
<evidence type="ECO:0000256" key="2">
    <source>
        <dbReference type="ARBA" id="ARBA00005278"/>
    </source>
</evidence>
<dbReference type="PANTHER" id="PTHR22550:SF5">
    <property type="entry name" value="LEUCINE ZIPPER PROTEIN 4"/>
    <property type="match status" value="1"/>
</dbReference>
<dbReference type="InterPro" id="IPR050768">
    <property type="entry name" value="UPF0353/GerABKA_families"/>
</dbReference>
<dbReference type="PANTHER" id="PTHR22550">
    <property type="entry name" value="SPORE GERMINATION PROTEIN"/>
    <property type="match status" value="1"/>
</dbReference>
<dbReference type="InterPro" id="IPR004995">
    <property type="entry name" value="Spore_Ger"/>
</dbReference>
<keyword evidence="9" id="KW-1185">Reference proteome</keyword>
<feature type="transmembrane region" description="Helical" evidence="7">
    <location>
        <begin position="312"/>
        <end position="334"/>
    </location>
</feature>
<evidence type="ECO:0000256" key="1">
    <source>
        <dbReference type="ARBA" id="ARBA00004141"/>
    </source>
</evidence>
<evidence type="ECO:0000256" key="4">
    <source>
        <dbReference type="ARBA" id="ARBA00022989"/>
    </source>
</evidence>
<keyword evidence="5 6" id="KW-0472">Membrane</keyword>
<evidence type="ECO:0000256" key="7">
    <source>
        <dbReference type="SAM" id="Phobius"/>
    </source>
</evidence>
<comment type="similarity">
    <text evidence="2 6">Belongs to the GerABKA family.</text>
</comment>
<comment type="caution">
    <text evidence="8">The sequence shown here is derived from an EMBL/GenBank/DDBJ whole genome shotgun (WGS) entry which is preliminary data.</text>
</comment>
<dbReference type="PIRSF" id="PIRSF005690">
    <property type="entry name" value="GerBA"/>
    <property type="match status" value="1"/>
</dbReference>
<evidence type="ECO:0000256" key="6">
    <source>
        <dbReference type="PIRNR" id="PIRNR005690"/>
    </source>
</evidence>
<sequence>MIKKIIKTINETFNTEPQFSEQPNTKEMELKKQDISRHYEQNIETFKMIFSIPKNIDVKIREFTIRSLKCRAFIIYIDTMVDMDQIQRSILEPLIENERPTGKIQDIVSFPVTKTTTNIGEITENITRGITALLVDGDDQCYVFETTKIQGRGIEKSDNEVIVKGAKEAFNERLADNIALIRKKIKNENLIVEIHVITKRSRNDVLIVYEKDLVKDELLQKIKDRLASIDADSILDLSILEQYLEERPRSLFPTILNTERPDRAASFIEEGHIVLLMSNSPNCLVLPATFWALFHSPEDHYLRTPYGNFIRFLRFLALFISIFASSFYIAITNYHVGMIPPDLLMAMAGTRERVPFPSVIEILMMEIAFELIREAGLRVPSPIGPTIGIVGALILGQAAVQANIISPIVIIVIALSGLSSFIISDSSMNFAIRLSRFLFIFAAGFLGIYGVAALSIFGLFYLVSIKSFGTSYFAPMTPHFFSGKDLLIRHVPMKARFRPGYLKPKDMVKQRKG</sequence>
<keyword evidence="4 7" id="KW-1133">Transmembrane helix</keyword>